<dbReference type="EMBL" id="RCMG01000003">
    <property type="protein sequence ID" value="KAG2869242.1"/>
    <property type="molecule type" value="Genomic_DNA"/>
</dbReference>
<evidence type="ECO:0000259" key="1">
    <source>
        <dbReference type="Pfam" id="PF25597"/>
    </source>
</evidence>
<sequence>MSYKDGVKGYRVQNVETGKVQIVRTVKFVETTSPWHLVTHREEADVLDTSTVLTLSSLHPGDVTQIVSVEVEAGDMIPLQRDVSVNDSIVPYGSTHYMITRSRTRHIDETMNPEETGARKEQVVASYEVATMRRRMTQERPKSKDQQLAIYESGQVMAATEEAPKSYIEATTDADSAE</sequence>
<name>A0A8T1LVC6_9STRA</name>
<proteinExistence type="predicted"/>
<evidence type="ECO:0000313" key="3">
    <source>
        <dbReference type="EMBL" id="KAG2998767.1"/>
    </source>
</evidence>
<dbReference type="Proteomes" id="UP000697107">
    <property type="component" value="Unassembled WGS sequence"/>
</dbReference>
<evidence type="ECO:0000313" key="2">
    <source>
        <dbReference type="EMBL" id="KAG2869242.1"/>
    </source>
</evidence>
<evidence type="ECO:0000313" key="4">
    <source>
        <dbReference type="EMBL" id="KAG3227140.1"/>
    </source>
</evidence>
<comment type="caution">
    <text evidence="2">The sequence shown here is derived from an EMBL/GenBank/DDBJ whole genome shotgun (WGS) entry which is preliminary data.</text>
</comment>
<protein>
    <recommendedName>
        <fullName evidence="1">Retroviral polymerase SH3-like domain-containing protein</fullName>
    </recommendedName>
</protein>
<evidence type="ECO:0000313" key="5">
    <source>
        <dbReference type="Proteomes" id="UP000735874"/>
    </source>
</evidence>
<dbReference type="Pfam" id="PF25597">
    <property type="entry name" value="SH3_retrovirus"/>
    <property type="match status" value="1"/>
</dbReference>
<organism evidence="2 5">
    <name type="scientific">Phytophthora cactorum</name>
    <dbReference type="NCBI Taxonomy" id="29920"/>
    <lineage>
        <taxon>Eukaryota</taxon>
        <taxon>Sar</taxon>
        <taxon>Stramenopiles</taxon>
        <taxon>Oomycota</taxon>
        <taxon>Peronosporomycetes</taxon>
        <taxon>Peronosporales</taxon>
        <taxon>Peronosporaceae</taxon>
        <taxon>Phytophthora</taxon>
    </lineage>
</organism>
<dbReference type="EMBL" id="RCML01000013">
    <property type="protein sequence ID" value="KAG2998767.1"/>
    <property type="molecule type" value="Genomic_DNA"/>
</dbReference>
<dbReference type="AlphaFoldDB" id="A0A8T1LVC6"/>
<dbReference type="Proteomes" id="UP000760860">
    <property type="component" value="Unassembled WGS sequence"/>
</dbReference>
<accession>A0A8T1LVC6</accession>
<reference evidence="2" key="1">
    <citation type="submission" date="2018-10" db="EMBL/GenBank/DDBJ databases">
        <title>Effector identification in a new, highly contiguous assembly of the strawberry crown rot pathogen Phytophthora cactorum.</title>
        <authorList>
            <person name="Armitage A.D."/>
            <person name="Nellist C.F."/>
            <person name="Bates H."/>
            <person name="Vickerstaff R.J."/>
            <person name="Harrison R.J."/>
        </authorList>
    </citation>
    <scope>NUCLEOTIDE SEQUENCE</scope>
    <source>
        <strain evidence="2">15-7</strain>
        <strain evidence="3">P415</strain>
        <strain evidence="4">P421</strain>
    </source>
</reference>
<feature type="domain" description="Retroviral polymerase SH3-like" evidence="1">
    <location>
        <begin position="2"/>
        <end position="36"/>
    </location>
</feature>
<dbReference type="InterPro" id="IPR057670">
    <property type="entry name" value="SH3_retrovirus"/>
</dbReference>
<dbReference type="EMBL" id="RCMV01000041">
    <property type="protein sequence ID" value="KAG3227140.1"/>
    <property type="molecule type" value="Genomic_DNA"/>
</dbReference>
<dbReference type="Proteomes" id="UP000735874">
    <property type="component" value="Unassembled WGS sequence"/>
</dbReference>
<gene>
    <name evidence="2" type="ORF">PC113_g365</name>
    <name evidence="3" type="ORF">PC118_g1160</name>
    <name evidence="4" type="ORF">PC129_g2329</name>
</gene>
<dbReference type="VEuPathDB" id="FungiDB:PC110_g1"/>